<name>B4FUC7_MAIZE</name>
<sequence>MIGALLTVPSVRGNWTQFFLPKWTAQSTCSCRSATNIVRGELAGAYVSICTVPVAYQTIPYQWCVVRGCGRHVSTHVACLPLGATTHVDVTTDTAVLVDHHTYIHTVIN</sequence>
<organism evidence="1">
    <name type="scientific">Zea mays</name>
    <name type="common">Maize</name>
    <dbReference type="NCBI Taxonomy" id="4577"/>
    <lineage>
        <taxon>Eukaryota</taxon>
        <taxon>Viridiplantae</taxon>
        <taxon>Streptophyta</taxon>
        <taxon>Embryophyta</taxon>
        <taxon>Tracheophyta</taxon>
        <taxon>Spermatophyta</taxon>
        <taxon>Magnoliopsida</taxon>
        <taxon>Liliopsida</taxon>
        <taxon>Poales</taxon>
        <taxon>Poaceae</taxon>
        <taxon>PACMAD clade</taxon>
        <taxon>Panicoideae</taxon>
        <taxon>Andropogonodae</taxon>
        <taxon>Andropogoneae</taxon>
        <taxon>Tripsacinae</taxon>
        <taxon>Zea</taxon>
    </lineage>
</organism>
<dbReference type="EMBL" id="BT040715">
    <property type="protein sequence ID" value="ACF85720.1"/>
    <property type="molecule type" value="mRNA"/>
</dbReference>
<dbReference type="AlphaFoldDB" id="B4FUC7"/>
<accession>B4FUC7</accession>
<reference evidence="1" key="1">
    <citation type="journal article" date="2009" name="PLoS Genet.">
        <title>Sequencing, mapping, and analysis of 27,455 maize full-length cDNAs.</title>
        <authorList>
            <person name="Soderlund C."/>
            <person name="Descour A."/>
            <person name="Kudrna D."/>
            <person name="Bomhoff M."/>
            <person name="Boyd L."/>
            <person name="Currie J."/>
            <person name="Angelova A."/>
            <person name="Collura K."/>
            <person name="Wissotski M."/>
            <person name="Ashley E."/>
            <person name="Morrow D."/>
            <person name="Fernandes J."/>
            <person name="Walbot V."/>
            <person name="Yu Y."/>
        </authorList>
    </citation>
    <scope>NUCLEOTIDE SEQUENCE</scope>
    <source>
        <strain evidence="1">B73</strain>
    </source>
</reference>
<proteinExistence type="evidence at transcript level"/>
<evidence type="ECO:0000313" key="1">
    <source>
        <dbReference type="EMBL" id="ACF85720.1"/>
    </source>
</evidence>
<protein>
    <submittedName>
        <fullName evidence="1">Uncharacterized protein</fullName>
    </submittedName>
</protein>